<comment type="subcellular location">
    <subcellularLocation>
        <location evidence="9">Cytoplasm</location>
    </subcellularLocation>
</comment>
<dbReference type="Gene3D" id="1.20.120.430">
    <property type="entry name" value="tRNA modification GTPase MnmE domain 2"/>
    <property type="match status" value="1"/>
</dbReference>
<keyword evidence="5 9" id="KW-0378">Hydrolase</keyword>
<feature type="binding site" evidence="9">
    <location>
        <position position="257"/>
    </location>
    <ligand>
        <name>Mg(2+)</name>
        <dbReference type="ChEBI" id="CHEBI:18420"/>
    </ligand>
</feature>
<feature type="binding site" evidence="9">
    <location>
        <position position="90"/>
    </location>
    <ligand>
        <name>(6S)-5-formyl-5,6,7,8-tetrahydrofolate</name>
        <dbReference type="ChEBI" id="CHEBI:57457"/>
    </ligand>
</feature>
<dbReference type="Pfam" id="PF12631">
    <property type="entry name" value="MnmE_helical"/>
    <property type="match status" value="1"/>
</dbReference>
<reference evidence="12" key="1">
    <citation type="submission" date="2020-02" db="EMBL/GenBank/DDBJ databases">
        <authorList>
            <person name="Meier V. D."/>
        </authorList>
    </citation>
    <scope>NUCLEOTIDE SEQUENCE</scope>
    <source>
        <strain evidence="12">AVDCRST_MAG73</strain>
    </source>
</reference>
<dbReference type="InterPro" id="IPR031168">
    <property type="entry name" value="G_TrmE"/>
</dbReference>
<dbReference type="InterPro" id="IPR027417">
    <property type="entry name" value="P-loop_NTPase"/>
</dbReference>
<keyword evidence="4 9" id="KW-0547">Nucleotide-binding</keyword>
<name>A0A6J4UWW8_9BACT</name>
<dbReference type="GO" id="GO:0030488">
    <property type="term" value="P:tRNA methylation"/>
    <property type="evidence" value="ECO:0007669"/>
    <property type="project" value="TreeGrafter"/>
</dbReference>
<evidence type="ECO:0000256" key="4">
    <source>
        <dbReference type="ARBA" id="ARBA00022741"/>
    </source>
</evidence>
<evidence type="ECO:0000259" key="11">
    <source>
        <dbReference type="PROSITE" id="PS51709"/>
    </source>
</evidence>
<dbReference type="GO" id="GO:0003924">
    <property type="term" value="F:GTPase activity"/>
    <property type="evidence" value="ECO:0007669"/>
    <property type="project" value="UniProtKB-UniRule"/>
</dbReference>
<feature type="binding site" evidence="9">
    <location>
        <position position="236"/>
    </location>
    <ligand>
        <name>Mg(2+)</name>
        <dbReference type="ChEBI" id="CHEBI:18420"/>
    </ligand>
</feature>
<feature type="binding site" evidence="9">
    <location>
        <begin position="276"/>
        <end position="279"/>
    </location>
    <ligand>
        <name>GTP</name>
        <dbReference type="ChEBI" id="CHEBI:37565"/>
    </ligand>
</feature>
<dbReference type="HAMAP" id="MF_00379">
    <property type="entry name" value="GTPase_MnmE"/>
    <property type="match status" value="1"/>
</dbReference>
<comment type="subunit">
    <text evidence="9">Homodimer. Heterotetramer of two MnmE and two MnmG subunits.</text>
</comment>
<keyword evidence="8 9" id="KW-0342">GTP-binding</keyword>
<dbReference type="EMBL" id="CADCWE010000251">
    <property type="protein sequence ID" value="CAA9562205.1"/>
    <property type="molecule type" value="Genomic_DNA"/>
</dbReference>
<dbReference type="FunFam" id="3.30.1360.120:FF:000003">
    <property type="entry name" value="tRNA modification GTPase MnmE"/>
    <property type="match status" value="1"/>
</dbReference>
<feature type="binding site" evidence="9">
    <location>
        <position position="22"/>
    </location>
    <ligand>
        <name>(6S)-5-formyl-5,6,7,8-tetrahydrofolate</name>
        <dbReference type="ChEBI" id="CHEBI:57457"/>
    </ligand>
</feature>
<dbReference type="InterPro" id="IPR025867">
    <property type="entry name" value="MnmE_helical"/>
</dbReference>
<dbReference type="AlphaFoldDB" id="A0A6J4UWW8"/>
<comment type="cofactor">
    <cofactor evidence="9">
        <name>K(+)</name>
        <dbReference type="ChEBI" id="CHEBI:29103"/>
    </cofactor>
    <text evidence="9">Binds 1 potassium ion per subunit.</text>
</comment>
<dbReference type="InterPro" id="IPR027266">
    <property type="entry name" value="TrmE/GcvT-like"/>
</dbReference>
<evidence type="ECO:0000256" key="6">
    <source>
        <dbReference type="ARBA" id="ARBA00022842"/>
    </source>
</evidence>
<evidence type="ECO:0000256" key="8">
    <source>
        <dbReference type="ARBA" id="ARBA00023134"/>
    </source>
</evidence>
<evidence type="ECO:0000256" key="7">
    <source>
        <dbReference type="ARBA" id="ARBA00022958"/>
    </source>
</evidence>
<feature type="binding site" evidence="9">
    <location>
        <position position="251"/>
    </location>
    <ligand>
        <name>K(+)</name>
        <dbReference type="ChEBI" id="CHEBI:29103"/>
    </ligand>
</feature>
<evidence type="ECO:0000256" key="5">
    <source>
        <dbReference type="ARBA" id="ARBA00022801"/>
    </source>
</evidence>
<keyword evidence="3 9" id="KW-0479">Metal-binding</keyword>
<evidence type="ECO:0000256" key="2">
    <source>
        <dbReference type="ARBA" id="ARBA00022694"/>
    </source>
</evidence>
<feature type="binding site" evidence="9">
    <location>
        <position position="232"/>
    </location>
    <ligand>
        <name>K(+)</name>
        <dbReference type="ChEBI" id="CHEBI:29103"/>
    </ligand>
</feature>
<proteinExistence type="inferred from homology"/>
<dbReference type="Pfam" id="PF01926">
    <property type="entry name" value="MMR_HSR1"/>
    <property type="match status" value="1"/>
</dbReference>
<comment type="similarity">
    <text evidence="1 9 10">Belongs to the TRAFAC class TrmE-Era-EngA-EngB-Septin-like GTPase superfamily. TrmE GTPase family.</text>
</comment>
<dbReference type="Gene3D" id="3.40.50.300">
    <property type="entry name" value="P-loop containing nucleotide triphosphate hydrolases"/>
    <property type="match status" value="1"/>
</dbReference>
<dbReference type="NCBIfam" id="TIGR00450">
    <property type="entry name" value="mnmE_trmE_thdF"/>
    <property type="match status" value="1"/>
</dbReference>
<organism evidence="12">
    <name type="scientific">uncultured Thermomicrobiales bacterium</name>
    <dbReference type="NCBI Taxonomy" id="1645740"/>
    <lineage>
        <taxon>Bacteria</taxon>
        <taxon>Pseudomonadati</taxon>
        <taxon>Thermomicrobiota</taxon>
        <taxon>Thermomicrobia</taxon>
        <taxon>Thermomicrobiales</taxon>
        <taxon>environmental samples</taxon>
    </lineage>
</organism>
<feature type="binding site" evidence="9">
    <location>
        <position position="253"/>
    </location>
    <ligand>
        <name>K(+)</name>
        <dbReference type="ChEBI" id="CHEBI:29103"/>
    </ligand>
</feature>
<comment type="caution">
    <text evidence="9">Lacks conserved residue(s) required for the propagation of feature annotation.</text>
</comment>
<feature type="binding site" evidence="9">
    <location>
        <begin position="343"/>
        <end position="346"/>
    </location>
    <ligand>
        <name>GTP</name>
        <dbReference type="ChEBI" id="CHEBI:37565"/>
    </ligand>
</feature>
<dbReference type="CDD" id="cd04164">
    <property type="entry name" value="trmE"/>
    <property type="match status" value="1"/>
</dbReference>
<dbReference type="InterPro" id="IPR005225">
    <property type="entry name" value="Small_GTP-bd"/>
</dbReference>
<dbReference type="PANTHER" id="PTHR42714">
    <property type="entry name" value="TRNA MODIFICATION GTPASE GTPBP3"/>
    <property type="match status" value="1"/>
</dbReference>
<dbReference type="InterPro" id="IPR027368">
    <property type="entry name" value="MnmE_dom2"/>
</dbReference>
<dbReference type="GO" id="GO:0046872">
    <property type="term" value="F:metal ion binding"/>
    <property type="evidence" value="ECO:0007669"/>
    <property type="project" value="UniProtKB-KW"/>
</dbReference>
<keyword evidence="9" id="KW-0963">Cytoplasm</keyword>
<gene>
    <name evidence="9" type="primary">mnmE</name>
    <name evidence="9" type="synonym">trmE</name>
    <name evidence="12" type="ORF">AVDCRST_MAG73-3818</name>
</gene>
<feature type="binding site" evidence="9">
    <location>
        <position position="256"/>
    </location>
    <ligand>
        <name>K(+)</name>
        <dbReference type="ChEBI" id="CHEBI:29103"/>
    </ligand>
</feature>
<dbReference type="EC" id="3.6.-.-" evidence="9"/>
<feature type="binding site" evidence="9">
    <location>
        <begin position="251"/>
        <end position="257"/>
    </location>
    <ligand>
        <name>GTP</name>
        <dbReference type="ChEBI" id="CHEBI:37565"/>
    </ligand>
</feature>
<feature type="binding site" evidence="9">
    <location>
        <position position="463"/>
    </location>
    <ligand>
        <name>(6S)-5-formyl-5,6,7,8-tetrahydrofolate</name>
        <dbReference type="ChEBI" id="CHEBI:57457"/>
    </ligand>
</feature>
<keyword evidence="7 9" id="KW-0630">Potassium</keyword>
<feature type="domain" description="TrmE-type G" evidence="11">
    <location>
        <begin position="222"/>
        <end position="388"/>
    </location>
</feature>
<evidence type="ECO:0000256" key="9">
    <source>
        <dbReference type="HAMAP-Rule" id="MF_00379"/>
    </source>
</evidence>
<dbReference type="Pfam" id="PF10396">
    <property type="entry name" value="TrmE_N"/>
    <property type="match status" value="1"/>
</dbReference>
<keyword evidence="6 9" id="KW-0460">Magnesium</keyword>
<evidence type="ECO:0000256" key="1">
    <source>
        <dbReference type="ARBA" id="ARBA00011043"/>
    </source>
</evidence>
<feature type="binding site" evidence="9">
    <location>
        <position position="129"/>
    </location>
    <ligand>
        <name>(6S)-5-formyl-5,6,7,8-tetrahydrofolate</name>
        <dbReference type="ChEBI" id="CHEBI:57457"/>
    </ligand>
</feature>
<dbReference type="GO" id="GO:0042802">
    <property type="term" value="F:identical protein binding"/>
    <property type="evidence" value="ECO:0007669"/>
    <property type="project" value="UniProtKB-ARBA"/>
</dbReference>
<dbReference type="InterPro" id="IPR004520">
    <property type="entry name" value="GTPase_MnmE"/>
</dbReference>
<sequence>MDNATIAAIATPPGAGGIGVVRLSGDEAAAIAGRVFRLARTGRAPRLGPNASHRLFYGRVVDPEGGAAVDEALLAWMAAPRTYTREDTVEFSCHGGPVPVRETLRVVLAAGARAAEPGEFTLRAFLNGRLDLTQAEAVLNVVGARTAEGLRLAVADLAGDLGRRLGPARDALVGLLAFFDAAADFPDDEIPTFDVVAGLAEAEGALADVVVGSKAGMLFREGAQVALIGRPNVGKSSLLNALLRTERAIVTPIAGTTRDVVAETIALGGVPVTLLDTAGIAETDDPVELLGVERSRRALIAAAAAVFVLDGSVAPGPNDLAVARALVERTLDGGSPPVVIAVNKADLPDRADQSSALAVLPRSPVVSVSCRTGDGLTDLERALSALLGADVAQPALITARQHAALDRALAHVRDAALARAAGYPIDLLATDVRAALRAVGSVTGEAVDEAVLTEIFSRFCIGK</sequence>
<dbReference type="SUPFAM" id="SSF52540">
    <property type="entry name" value="P-loop containing nucleoside triphosphate hydrolases"/>
    <property type="match status" value="1"/>
</dbReference>
<dbReference type="NCBIfam" id="TIGR00231">
    <property type="entry name" value="small_GTP"/>
    <property type="match status" value="1"/>
</dbReference>
<dbReference type="GO" id="GO:0005829">
    <property type="term" value="C:cytosol"/>
    <property type="evidence" value="ECO:0007669"/>
    <property type="project" value="TreeGrafter"/>
</dbReference>
<dbReference type="CDD" id="cd14858">
    <property type="entry name" value="TrmE_N"/>
    <property type="match status" value="1"/>
</dbReference>
<dbReference type="GO" id="GO:0005525">
    <property type="term" value="F:GTP binding"/>
    <property type="evidence" value="ECO:0007669"/>
    <property type="project" value="UniProtKB-UniRule"/>
</dbReference>
<dbReference type="GO" id="GO:0002098">
    <property type="term" value="P:tRNA wobble uridine modification"/>
    <property type="evidence" value="ECO:0007669"/>
    <property type="project" value="TreeGrafter"/>
</dbReference>
<protein>
    <recommendedName>
        <fullName evidence="9">tRNA modification GTPase MnmE</fullName>
        <ecNumber evidence="9">3.6.-.-</ecNumber>
    </recommendedName>
</protein>
<dbReference type="Gene3D" id="3.30.1360.120">
    <property type="entry name" value="Probable tRNA modification gtpase trme, domain 1"/>
    <property type="match status" value="1"/>
</dbReference>
<dbReference type="PANTHER" id="PTHR42714:SF2">
    <property type="entry name" value="TRNA MODIFICATION GTPASE GTPBP3, MITOCHONDRIAL"/>
    <property type="match status" value="1"/>
</dbReference>
<dbReference type="PROSITE" id="PS51709">
    <property type="entry name" value="G_TRME"/>
    <property type="match status" value="1"/>
</dbReference>
<keyword evidence="2 9" id="KW-0819">tRNA processing</keyword>
<evidence type="ECO:0000313" key="12">
    <source>
        <dbReference type="EMBL" id="CAA9562205.1"/>
    </source>
</evidence>
<dbReference type="InterPro" id="IPR006073">
    <property type="entry name" value="GTP-bd"/>
</dbReference>
<evidence type="ECO:0000256" key="10">
    <source>
        <dbReference type="RuleBase" id="RU003313"/>
    </source>
</evidence>
<dbReference type="InterPro" id="IPR018948">
    <property type="entry name" value="GTP-bd_TrmE_N"/>
</dbReference>
<accession>A0A6J4UWW8</accession>
<comment type="function">
    <text evidence="9">Exhibits a very high intrinsic GTPase hydrolysis rate. Involved in the addition of a carboxymethylaminomethyl (cmnm) group at the wobble position (U34) of certain tRNAs, forming tRNA-cmnm(5)s(2)U34.</text>
</comment>
<evidence type="ECO:0000256" key="3">
    <source>
        <dbReference type="ARBA" id="ARBA00022723"/>
    </source>
</evidence>
<feature type="binding site" evidence="9">
    <location>
        <begin position="232"/>
        <end position="237"/>
    </location>
    <ligand>
        <name>GTP</name>
        <dbReference type="ChEBI" id="CHEBI:37565"/>
    </ligand>
</feature>